<protein>
    <submittedName>
        <fullName evidence="4">Recombinase family protein</fullName>
    </submittedName>
</protein>
<dbReference type="InterPro" id="IPR036162">
    <property type="entry name" value="Resolvase-like_N_sf"/>
</dbReference>
<dbReference type="Proteomes" id="UP001500459">
    <property type="component" value="Unassembled WGS sequence"/>
</dbReference>
<dbReference type="CDD" id="cd00338">
    <property type="entry name" value="Ser_Recombinase"/>
    <property type="match status" value="1"/>
</dbReference>
<feature type="domain" description="Recombinase" evidence="3">
    <location>
        <begin position="176"/>
        <end position="282"/>
    </location>
</feature>
<keyword evidence="1" id="KW-0175">Coiled coil</keyword>
<evidence type="ECO:0000313" key="4">
    <source>
        <dbReference type="EMBL" id="GAA3512846.1"/>
    </source>
</evidence>
<dbReference type="InterPro" id="IPR011109">
    <property type="entry name" value="DNA_bind_recombinase_dom"/>
</dbReference>
<dbReference type="PROSITE" id="PS51736">
    <property type="entry name" value="RECOMBINASES_3"/>
    <property type="match status" value="1"/>
</dbReference>
<proteinExistence type="predicted"/>
<dbReference type="PROSITE" id="PS51737">
    <property type="entry name" value="RECOMBINASE_DNA_BIND"/>
    <property type="match status" value="1"/>
</dbReference>
<keyword evidence="5" id="KW-1185">Reference proteome</keyword>
<feature type="coiled-coil region" evidence="1">
    <location>
        <begin position="366"/>
        <end position="400"/>
    </location>
</feature>
<dbReference type="InterPro" id="IPR038109">
    <property type="entry name" value="DNA_bind_recomb_sf"/>
</dbReference>
<sequence>MSNLDQFQSFAKKNAKKIARNNKAVIYTRVSDIKQKEITSLESQKQLCEEFANQNGYEVYAYFGGIYESAKTDERKAYKEMLSFVKRKKITNIIVYSLDRYSRTGGLAIATVEELKKKGIKVLSIAQNVDSDTPTGTFMQGFHLLYSRYDNDVKSTNTIRGMRHRLLNGYFMGVAPLGYKNTRDEKNKPIIVHSDKAPLIKKAFLWKANENLTNVEIIERLKKLGLKIYKQRLSDMFRNPVYCGLLSSSLIEGEVVKGIHQPIISKAIFLKVNGVNKYKSKHNVKNDNLPLKGFASCNSCGSPLTGFLVKAKGIYYYKCKTNGCSCNRNTKVLHQYFKDILSKYQIDHKFVAPLKKQLTYTFEYFNKTDKDNIPVLKKNLKALEEKIEKMQERFVIGEIEVELYRKFKEKFTTEKEAIQQEIKNSGSMSSSLDSYIENALKLFSNLHKMWELSDYTGKQKLQKNTIP</sequence>
<dbReference type="Gene3D" id="3.40.50.1390">
    <property type="entry name" value="Resolvase, N-terminal catalytic domain"/>
    <property type="match status" value="1"/>
</dbReference>
<organism evidence="4 5">
    <name type="scientific">Aquimarina addita</name>
    <dbReference type="NCBI Taxonomy" id="870485"/>
    <lineage>
        <taxon>Bacteria</taxon>
        <taxon>Pseudomonadati</taxon>
        <taxon>Bacteroidota</taxon>
        <taxon>Flavobacteriia</taxon>
        <taxon>Flavobacteriales</taxon>
        <taxon>Flavobacteriaceae</taxon>
        <taxon>Aquimarina</taxon>
    </lineage>
</organism>
<dbReference type="InterPro" id="IPR050639">
    <property type="entry name" value="SSR_resolvase"/>
</dbReference>
<evidence type="ECO:0000313" key="5">
    <source>
        <dbReference type="Proteomes" id="UP001500459"/>
    </source>
</evidence>
<dbReference type="Pfam" id="PF07508">
    <property type="entry name" value="Recombinase"/>
    <property type="match status" value="1"/>
</dbReference>
<dbReference type="PANTHER" id="PTHR30461:SF23">
    <property type="entry name" value="DNA RECOMBINASE-RELATED"/>
    <property type="match status" value="1"/>
</dbReference>
<dbReference type="RefSeq" id="WP_344928513.1">
    <property type="nucleotide sequence ID" value="NZ_BAABCW010000012.1"/>
</dbReference>
<dbReference type="InterPro" id="IPR006119">
    <property type="entry name" value="Resolv_N"/>
</dbReference>
<accession>A0ABP6UR21</accession>
<dbReference type="Gene3D" id="3.90.1750.20">
    <property type="entry name" value="Putative Large Serine Recombinase, Chain B, Domain 2"/>
    <property type="match status" value="1"/>
</dbReference>
<dbReference type="EMBL" id="BAABCW010000012">
    <property type="protein sequence ID" value="GAA3512846.1"/>
    <property type="molecule type" value="Genomic_DNA"/>
</dbReference>
<reference evidence="5" key="1">
    <citation type="journal article" date="2019" name="Int. J. Syst. Evol. Microbiol.">
        <title>The Global Catalogue of Microorganisms (GCM) 10K type strain sequencing project: providing services to taxonomists for standard genome sequencing and annotation.</title>
        <authorList>
            <consortium name="The Broad Institute Genomics Platform"/>
            <consortium name="The Broad Institute Genome Sequencing Center for Infectious Disease"/>
            <person name="Wu L."/>
            <person name="Ma J."/>
        </authorList>
    </citation>
    <scope>NUCLEOTIDE SEQUENCE [LARGE SCALE GENOMIC DNA]</scope>
    <source>
        <strain evidence="5">JCM 17106</strain>
    </source>
</reference>
<dbReference type="Pfam" id="PF00239">
    <property type="entry name" value="Resolvase"/>
    <property type="match status" value="1"/>
</dbReference>
<dbReference type="SUPFAM" id="SSF53041">
    <property type="entry name" value="Resolvase-like"/>
    <property type="match status" value="1"/>
</dbReference>
<gene>
    <name evidence="4" type="ORF">GCM10022393_28300</name>
</gene>
<comment type="caution">
    <text evidence="4">The sequence shown here is derived from an EMBL/GenBank/DDBJ whole genome shotgun (WGS) entry which is preliminary data.</text>
</comment>
<evidence type="ECO:0000256" key="1">
    <source>
        <dbReference type="SAM" id="Coils"/>
    </source>
</evidence>
<dbReference type="SMART" id="SM00857">
    <property type="entry name" value="Resolvase"/>
    <property type="match status" value="1"/>
</dbReference>
<name>A0ABP6UR21_9FLAO</name>
<evidence type="ECO:0000259" key="2">
    <source>
        <dbReference type="PROSITE" id="PS51736"/>
    </source>
</evidence>
<dbReference type="PANTHER" id="PTHR30461">
    <property type="entry name" value="DNA-INVERTASE FROM LAMBDOID PROPHAGE"/>
    <property type="match status" value="1"/>
</dbReference>
<evidence type="ECO:0000259" key="3">
    <source>
        <dbReference type="PROSITE" id="PS51737"/>
    </source>
</evidence>
<feature type="domain" description="Resolvase/invertase-type recombinase catalytic" evidence="2">
    <location>
        <begin position="23"/>
        <end position="169"/>
    </location>
</feature>